<dbReference type="Pfam" id="PF00806">
    <property type="entry name" value="PUF"/>
    <property type="match status" value="1"/>
</dbReference>
<dbReference type="EMBL" id="JARKNE010000007">
    <property type="protein sequence ID" value="KAK5819235.1"/>
    <property type="molecule type" value="Genomic_DNA"/>
</dbReference>
<dbReference type="Gene3D" id="3.20.20.210">
    <property type="match status" value="1"/>
</dbReference>
<dbReference type="Pfam" id="PF01208">
    <property type="entry name" value="URO-D"/>
    <property type="match status" value="1"/>
</dbReference>
<keyword evidence="5" id="KW-1185">Reference proteome</keyword>
<evidence type="ECO:0000259" key="3">
    <source>
        <dbReference type="PROSITE" id="PS00906"/>
    </source>
</evidence>
<organism evidence="4 5">
    <name type="scientific">Gossypium arboreum</name>
    <name type="common">Tree cotton</name>
    <name type="synonym">Gossypium nanking</name>
    <dbReference type="NCBI Taxonomy" id="29729"/>
    <lineage>
        <taxon>Eukaryota</taxon>
        <taxon>Viridiplantae</taxon>
        <taxon>Streptophyta</taxon>
        <taxon>Embryophyta</taxon>
        <taxon>Tracheophyta</taxon>
        <taxon>Spermatophyta</taxon>
        <taxon>Magnoliopsida</taxon>
        <taxon>eudicotyledons</taxon>
        <taxon>Gunneridae</taxon>
        <taxon>Pentapetalae</taxon>
        <taxon>rosids</taxon>
        <taxon>malvids</taxon>
        <taxon>Malvales</taxon>
        <taxon>Malvaceae</taxon>
        <taxon>Malvoideae</taxon>
        <taxon>Gossypium</taxon>
    </lineage>
</organism>
<feature type="domain" description="Uroporphyrinogen decarboxylase (URO-D)" evidence="3">
    <location>
        <begin position="74"/>
        <end position="83"/>
    </location>
</feature>
<name>A0ABR0PDK3_GOSAR</name>
<dbReference type="InterPro" id="IPR001313">
    <property type="entry name" value="Pumilio_RNA-bd_rpt"/>
</dbReference>
<evidence type="ECO:0000256" key="2">
    <source>
        <dbReference type="ARBA" id="ARBA00022884"/>
    </source>
</evidence>
<dbReference type="InterPro" id="IPR038071">
    <property type="entry name" value="UROD/MetE-like_sf"/>
</dbReference>
<sequence>MFALSTEAVALSKDLNGHRVIQYCLKNFSDEDNKDCLLLLYVLLSAALGCSRTKSFSRTPIAQCCSKQDVERPPVWLMRQAGRKLHEPHIMGEHLRLHGIIKEYKYWIFHGESIERTSVQTDQTLRTSPSICTLLQDNEADLRDLIMDALGINIPTLNEIFDRVSSEFQNNGREYDVNEPKGLRREQLLF</sequence>
<dbReference type="PROSITE" id="PS00906">
    <property type="entry name" value="UROD_1"/>
    <property type="match status" value="1"/>
</dbReference>
<gene>
    <name evidence="4" type="ORF">PVK06_024210</name>
</gene>
<keyword evidence="1" id="KW-0677">Repeat</keyword>
<proteinExistence type="predicted"/>
<comment type="caution">
    <text evidence="4">The sequence shown here is derived from an EMBL/GenBank/DDBJ whole genome shotgun (WGS) entry which is preliminary data.</text>
</comment>
<evidence type="ECO:0000256" key="1">
    <source>
        <dbReference type="ARBA" id="ARBA00022737"/>
    </source>
</evidence>
<protein>
    <recommendedName>
        <fullName evidence="3">Uroporphyrinogen decarboxylase (URO-D) domain-containing protein</fullName>
    </recommendedName>
</protein>
<reference evidence="4 5" key="1">
    <citation type="submission" date="2023-03" db="EMBL/GenBank/DDBJ databases">
        <title>WGS of Gossypium arboreum.</title>
        <authorList>
            <person name="Yu D."/>
        </authorList>
    </citation>
    <scope>NUCLEOTIDE SEQUENCE [LARGE SCALE GENOMIC DNA]</scope>
    <source>
        <tissue evidence="4">Leaf</tissue>
    </source>
</reference>
<dbReference type="Proteomes" id="UP001358586">
    <property type="component" value="Chromosome 7"/>
</dbReference>
<evidence type="ECO:0000313" key="4">
    <source>
        <dbReference type="EMBL" id="KAK5819235.1"/>
    </source>
</evidence>
<dbReference type="InterPro" id="IPR000257">
    <property type="entry name" value="Uroporphyrinogen_deCOase"/>
</dbReference>
<keyword evidence="2" id="KW-0694">RNA-binding</keyword>
<accession>A0ABR0PDK3</accession>
<evidence type="ECO:0000313" key="5">
    <source>
        <dbReference type="Proteomes" id="UP001358586"/>
    </source>
</evidence>